<reference evidence="3 4" key="1">
    <citation type="submission" date="2023-03" db="EMBL/GenBank/DDBJ databases">
        <title>Agriculturally important microbes genome sequencing.</title>
        <authorList>
            <person name="Dunlap C."/>
        </authorList>
    </citation>
    <scope>NUCLEOTIDE SEQUENCE [LARGE SCALE GENOMIC DNA]</scope>
    <source>
        <strain evidence="3 4">CBP-3203</strain>
    </source>
</reference>
<dbReference type="Proteomes" id="UP001341297">
    <property type="component" value="Unassembled WGS sequence"/>
</dbReference>
<dbReference type="PANTHER" id="PTHR44196:SF1">
    <property type="entry name" value="DEHYDROGENASE_REDUCTASE SDR FAMILY MEMBER 7B"/>
    <property type="match status" value="1"/>
</dbReference>
<organism evidence="3 4">
    <name type="scientific">Bacillus glycinifermentans</name>
    <dbReference type="NCBI Taxonomy" id="1664069"/>
    <lineage>
        <taxon>Bacteria</taxon>
        <taxon>Bacillati</taxon>
        <taxon>Bacillota</taxon>
        <taxon>Bacilli</taxon>
        <taxon>Bacillales</taxon>
        <taxon>Bacillaceae</taxon>
        <taxon>Bacillus</taxon>
    </lineage>
</organism>
<dbReference type="PANTHER" id="PTHR44196">
    <property type="entry name" value="DEHYDROGENASE/REDUCTASE SDR FAMILY MEMBER 7B"/>
    <property type="match status" value="1"/>
</dbReference>
<accession>A0ABU6GZU6</accession>
<protein>
    <submittedName>
        <fullName evidence="3">SDR family NAD(P)-dependent oxidoreductase</fullName>
    </submittedName>
</protein>
<evidence type="ECO:0000256" key="1">
    <source>
        <dbReference type="ARBA" id="ARBA00006484"/>
    </source>
</evidence>
<gene>
    <name evidence="3" type="ORF">P8828_05420</name>
</gene>
<dbReference type="InterPro" id="IPR002347">
    <property type="entry name" value="SDR_fam"/>
</dbReference>
<evidence type="ECO:0000313" key="3">
    <source>
        <dbReference type="EMBL" id="MEC0484287.1"/>
    </source>
</evidence>
<dbReference type="InterPro" id="IPR036291">
    <property type="entry name" value="NAD(P)-bd_dom_sf"/>
</dbReference>
<dbReference type="Pfam" id="PF00106">
    <property type="entry name" value="adh_short"/>
    <property type="match status" value="1"/>
</dbReference>
<proteinExistence type="inferred from homology"/>
<evidence type="ECO:0000313" key="4">
    <source>
        <dbReference type="Proteomes" id="UP001341297"/>
    </source>
</evidence>
<dbReference type="SUPFAM" id="SSF51735">
    <property type="entry name" value="NAD(P)-binding Rossmann-fold domains"/>
    <property type="match status" value="1"/>
</dbReference>
<keyword evidence="4" id="KW-1185">Reference proteome</keyword>
<dbReference type="RefSeq" id="WP_082634602.1">
    <property type="nucleotide sequence ID" value="NZ_CP023481.1"/>
</dbReference>
<comment type="caution">
    <text evidence="3">The sequence shown here is derived from an EMBL/GenBank/DDBJ whole genome shotgun (WGS) entry which is preliminary data.</text>
</comment>
<comment type="similarity">
    <text evidence="1">Belongs to the short-chain dehydrogenases/reductases (SDR) family.</text>
</comment>
<keyword evidence="2" id="KW-0560">Oxidoreductase</keyword>
<dbReference type="Gene3D" id="3.40.50.720">
    <property type="entry name" value="NAD(P)-binding Rossmann-like Domain"/>
    <property type="match status" value="1"/>
</dbReference>
<dbReference type="EMBL" id="JARRTL010000007">
    <property type="protein sequence ID" value="MEC0484287.1"/>
    <property type="molecule type" value="Genomic_DNA"/>
</dbReference>
<sequence length="105" mass="11372">MINAEGKVVILTGASKGIGEAAAKVLANSGARVVLAARREERLRNLKLALEKQGGTAEYKVTDVTLREEMEELARFAIDNFGQIDVLSLSPQSLPARFPSIVRHV</sequence>
<evidence type="ECO:0000256" key="2">
    <source>
        <dbReference type="ARBA" id="ARBA00023002"/>
    </source>
</evidence>
<name>A0ABU6GZU6_9BACI</name>